<evidence type="ECO:0000256" key="1">
    <source>
        <dbReference type="SAM" id="MobiDB-lite"/>
    </source>
</evidence>
<name>X6P1P5_RETFI</name>
<dbReference type="EMBL" id="ASPP01004911">
    <property type="protein sequence ID" value="ETO31472.1"/>
    <property type="molecule type" value="Genomic_DNA"/>
</dbReference>
<dbReference type="AlphaFoldDB" id="X6P1P5"/>
<evidence type="ECO:0000313" key="3">
    <source>
        <dbReference type="Proteomes" id="UP000023152"/>
    </source>
</evidence>
<proteinExistence type="predicted"/>
<organism evidence="2 3">
    <name type="scientific">Reticulomyxa filosa</name>
    <dbReference type="NCBI Taxonomy" id="46433"/>
    <lineage>
        <taxon>Eukaryota</taxon>
        <taxon>Sar</taxon>
        <taxon>Rhizaria</taxon>
        <taxon>Retaria</taxon>
        <taxon>Foraminifera</taxon>
        <taxon>Monothalamids</taxon>
        <taxon>Reticulomyxidae</taxon>
        <taxon>Reticulomyxa</taxon>
    </lineage>
</organism>
<dbReference type="Proteomes" id="UP000023152">
    <property type="component" value="Unassembled WGS sequence"/>
</dbReference>
<feature type="compositionally biased region" description="Basic and acidic residues" evidence="1">
    <location>
        <begin position="130"/>
        <end position="151"/>
    </location>
</feature>
<comment type="caution">
    <text evidence="2">The sequence shown here is derived from an EMBL/GenBank/DDBJ whole genome shotgun (WGS) entry which is preliminary data.</text>
</comment>
<feature type="compositionally biased region" description="Basic and acidic residues" evidence="1">
    <location>
        <begin position="84"/>
        <end position="106"/>
    </location>
</feature>
<evidence type="ECO:0000313" key="2">
    <source>
        <dbReference type="EMBL" id="ETO31472.1"/>
    </source>
</evidence>
<feature type="region of interest" description="Disordered" evidence="1">
    <location>
        <begin position="79"/>
        <end position="106"/>
    </location>
</feature>
<feature type="region of interest" description="Disordered" evidence="1">
    <location>
        <begin position="128"/>
        <end position="155"/>
    </location>
</feature>
<protein>
    <submittedName>
        <fullName evidence="2">Uncharacterized protein</fullName>
    </submittedName>
</protein>
<reference evidence="2 3" key="1">
    <citation type="journal article" date="2013" name="Curr. Biol.">
        <title>The Genome of the Foraminiferan Reticulomyxa filosa.</title>
        <authorList>
            <person name="Glockner G."/>
            <person name="Hulsmann N."/>
            <person name="Schleicher M."/>
            <person name="Noegel A.A."/>
            <person name="Eichinger L."/>
            <person name="Gallinger C."/>
            <person name="Pawlowski J."/>
            <person name="Sierra R."/>
            <person name="Euteneuer U."/>
            <person name="Pillet L."/>
            <person name="Moustafa A."/>
            <person name="Platzer M."/>
            <person name="Groth M."/>
            <person name="Szafranski K."/>
            <person name="Schliwa M."/>
        </authorList>
    </citation>
    <scope>NUCLEOTIDE SEQUENCE [LARGE SCALE GENOMIC DNA]</scope>
</reference>
<accession>X6P1P5</accession>
<keyword evidence="3" id="KW-1185">Reference proteome</keyword>
<gene>
    <name evidence="2" type="ORF">RFI_05648</name>
</gene>
<sequence>MLSFIPTRSLRFNDIKKKYQLKKKDCLHPCQKKDNNTDLQMGNKASTLIEWPQVEKYLNTKQAQLEPCDPSEHLERLGLSVSASKDDAVSKEKSDEEKSAAKENYLQKRTEKELDELLLAYSVSPNLHQSQDKEAKESTEDVEKRKEEKSKCLSKSRTPTFGVCMPPFIPISSASKIGYGFIRATEIKFSSTFFN</sequence>